<evidence type="ECO:0000256" key="1">
    <source>
        <dbReference type="ARBA" id="ARBA00000901"/>
    </source>
</evidence>
<protein>
    <recommendedName>
        <fullName evidence="9 11">1-(5-phosphoribosyl)-5-[(5-phosphoribosylamino)methylideneamino] imidazole-4-carboxamide isomerase</fullName>
        <ecNumber evidence="9 11">5.3.1.16</ecNumber>
    </recommendedName>
    <alternativeName>
        <fullName evidence="9">Phosphoribosylformimino-5-aminoimidazole carboxamide ribotide isomerase</fullName>
    </alternativeName>
</protein>
<dbReference type="InterPro" id="IPR013785">
    <property type="entry name" value="Aldolase_TIM"/>
</dbReference>
<dbReference type="InterPro" id="IPR006062">
    <property type="entry name" value="His_biosynth"/>
</dbReference>
<dbReference type="RefSeq" id="WP_343883538.1">
    <property type="nucleotide sequence ID" value="NZ_BAAAFO010000004.1"/>
</dbReference>
<dbReference type="Gene3D" id="3.20.20.70">
    <property type="entry name" value="Aldolase class I"/>
    <property type="match status" value="1"/>
</dbReference>
<dbReference type="InterPro" id="IPR011060">
    <property type="entry name" value="RibuloseP-bd_barrel"/>
</dbReference>
<keyword evidence="8 9" id="KW-0413">Isomerase</keyword>
<evidence type="ECO:0000256" key="9">
    <source>
        <dbReference type="HAMAP-Rule" id="MF_01014"/>
    </source>
</evidence>
<comment type="subcellular location">
    <subcellularLocation>
        <location evidence="2 9 11">Cytoplasm</location>
    </subcellularLocation>
</comment>
<comment type="pathway">
    <text evidence="3 9 11">Amino-acid biosynthesis; L-histidine biosynthesis; L-histidine from 5-phospho-alpha-D-ribose 1-diphosphate: step 4/9.</text>
</comment>
<organism evidence="12 13">
    <name type="scientific">Rhodanobacter caeni</name>
    <dbReference type="NCBI Taxonomy" id="657654"/>
    <lineage>
        <taxon>Bacteria</taxon>
        <taxon>Pseudomonadati</taxon>
        <taxon>Pseudomonadota</taxon>
        <taxon>Gammaproteobacteria</taxon>
        <taxon>Lysobacterales</taxon>
        <taxon>Rhodanobacteraceae</taxon>
        <taxon>Rhodanobacter</taxon>
    </lineage>
</organism>
<dbReference type="GO" id="GO:0016853">
    <property type="term" value="F:isomerase activity"/>
    <property type="evidence" value="ECO:0007669"/>
    <property type="project" value="UniProtKB-KW"/>
</dbReference>
<evidence type="ECO:0000256" key="3">
    <source>
        <dbReference type="ARBA" id="ARBA00005133"/>
    </source>
</evidence>
<gene>
    <name evidence="9 12" type="primary">hisA</name>
    <name evidence="12" type="ORF">GCM10009126_29270</name>
</gene>
<dbReference type="Proteomes" id="UP001500657">
    <property type="component" value="Unassembled WGS sequence"/>
</dbReference>
<dbReference type="InterPro" id="IPR023016">
    <property type="entry name" value="HisA/PriA"/>
</dbReference>
<dbReference type="EMBL" id="BAAAFO010000004">
    <property type="protein sequence ID" value="GAA0261849.1"/>
    <property type="molecule type" value="Genomic_DNA"/>
</dbReference>
<sequence length="243" mass="26395">MTSFAVIPAIDLRGGQVVRLKQGDYAQQTTYAADPRELAWSYAEAGADWLHLVDLDGARSGNLDNLAVIRSIAASGMRIQAGGGVRAEEDLHRLFDAGVQRVVLGSVAIRDPDQVARWLDNHGAERLVIALDTRRIGDRWALPSAGWTEVETRTLDELAPWYAERGARHLLCTDIDRDGMLAGFNLDLYRHLSESVPQLALQASGGVRSLDDIRAARDAGAQGVILGRALLEGRFTLAEALAC</sequence>
<feature type="active site" description="Proton acceptor" evidence="9">
    <location>
        <position position="11"/>
    </location>
</feature>
<comment type="caution">
    <text evidence="12">The sequence shown here is derived from an EMBL/GenBank/DDBJ whole genome shotgun (WGS) entry which is preliminary data.</text>
</comment>
<reference evidence="12 13" key="1">
    <citation type="journal article" date="2019" name="Int. J. Syst. Evol. Microbiol.">
        <title>The Global Catalogue of Microorganisms (GCM) 10K type strain sequencing project: providing services to taxonomists for standard genome sequencing and annotation.</title>
        <authorList>
            <consortium name="The Broad Institute Genomics Platform"/>
            <consortium name="The Broad Institute Genome Sequencing Center for Infectious Disease"/>
            <person name="Wu L."/>
            <person name="Ma J."/>
        </authorList>
    </citation>
    <scope>NUCLEOTIDE SEQUENCE [LARGE SCALE GENOMIC DNA]</scope>
    <source>
        <strain evidence="12 13">JCM 16242</strain>
    </source>
</reference>
<dbReference type="InterPro" id="IPR006063">
    <property type="entry name" value="HisA_bact_arch"/>
</dbReference>
<dbReference type="PANTHER" id="PTHR43090">
    <property type="entry name" value="1-(5-PHOSPHORIBOSYL)-5-[(5-PHOSPHORIBOSYLAMINO)METHYLIDENEAMINO] IMIDAZOLE-4-CARBOXAMIDE ISOMERASE"/>
    <property type="match status" value="1"/>
</dbReference>
<dbReference type="EC" id="5.3.1.16" evidence="9 11"/>
<dbReference type="CDD" id="cd04732">
    <property type="entry name" value="HisA"/>
    <property type="match status" value="1"/>
</dbReference>
<keyword evidence="13" id="KW-1185">Reference proteome</keyword>
<dbReference type="SUPFAM" id="SSF51366">
    <property type="entry name" value="Ribulose-phoshate binding barrel"/>
    <property type="match status" value="1"/>
</dbReference>
<evidence type="ECO:0000256" key="8">
    <source>
        <dbReference type="ARBA" id="ARBA00023235"/>
    </source>
</evidence>
<comment type="similarity">
    <text evidence="4 9 10">Belongs to the HisA/HisF family.</text>
</comment>
<evidence type="ECO:0000256" key="2">
    <source>
        <dbReference type="ARBA" id="ARBA00004496"/>
    </source>
</evidence>
<keyword evidence="5 9" id="KW-0963">Cytoplasm</keyword>
<accession>A0ABN0UUG1</accession>
<dbReference type="PANTHER" id="PTHR43090:SF2">
    <property type="entry name" value="1-(5-PHOSPHORIBOSYL)-5-[(5-PHOSPHORIBOSYLAMINO)METHYLIDENEAMINO] IMIDAZOLE-4-CARBOXAMIDE ISOMERASE"/>
    <property type="match status" value="1"/>
</dbReference>
<evidence type="ECO:0000256" key="10">
    <source>
        <dbReference type="RuleBase" id="RU003657"/>
    </source>
</evidence>
<feature type="active site" description="Proton donor" evidence="9">
    <location>
        <position position="132"/>
    </location>
</feature>
<evidence type="ECO:0000256" key="7">
    <source>
        <dbReference type="ARBA" id="ARBA00023102"/>
    </source>
</evidence>
<comment type="catalytic activity">
    <reaction evidence="1 9 11">
        <text>1-(5-phospho-beta-D-ribosyl)-5-[(5-phospho-beta-D-ribosylamino)methylideneamino]imidazole-4-carboxamide = 5-[(5-phospho-1-deoxy-D-ribulos-1-ylimino)methylamino]-1-(5-phospho-beta-D-ribosyl)imidazole-4-carboxamide</text>
        <dbReference type="Rhea" id="RHEA:15469"/>
        <dbReference type="ChEBI" id="CHEBI:58435"/>
        <dbReference type="ChEBI" id="CHEBI:58525"/>
        <dbReference type="EC" id="5.3.1.16"/>
    </reaction>
</comment>
<evidence type="ECO:0000313" key="12">
    <source>
        <dbReference type="EMBL" id="GAA0261849.1"/>
    </source>
</evidence>
<name>A0ABN0UUG1_9GAMM</name>
<keyword evidence="7 9" id="KW-0368">Histidine biosynthesis</keyword>
<evidence type="ECO:0000313" key="13">
    <source>
        <dbReference type="Proteomes" id="UP001500657"/>
    </source>
</evidence>
<dbReference type="NCBIfam" id="TIGR00007">
    <property type="entry name" value="1-(5-phosphoribosyl)-5-[(5-phosphoribosylamino)methylideneamino]imidazole-4-carboxamide isomerase"/>
    <property type="match status" value="1"/>
</dbReference>
<dbReference type="Pfam" id="PF00977">
    <property type="entry name" value="His_biosynth"/>
    <property type="match status" value="1"/>
</dbReference>
<evidence type="ECO:0000256" key="11">
    <source>
        <dbReference type="RuleBase" id="RU003658"/>
    </source>
</evidence>
<dbReference type="HAMAP" id="MF_01014">
    <property type="entry name" value="HisA"/>
    <property type="match status" value="1"/>
</dbReference>
<dbReference type="InterPro" id="IPR044524">
    <property type="entry name" value="Isoase_HisA-like"/>
</dbReference>
<evidence type="ECO:0000256" key="4">
    <source>
        <dbReference type="ARBA" id="ARBA00009667"/>
    </source>
</evidence>
<proteinExistence type="inferred from homology"/>
<evidence type="ECO:0000256" key="5">
    <source>
        <dbReference type="ARBA" id="ARBA00022490"/>
    </source>
</evidence>
<keyword evidence="6 9" id="KW-0028">Amino-acid biosynthesis</keyword>
<evidence type="ECO:0000256" key="6">
    <source>
        <dbReference type="ARBA" id="ARBA00022605"/>
    </source>
</evidence>